<reference evidence="1 2" key="1">
    <citation type="submission" date="2019-01" db="EMBL/GenBank/DDBJ databases">
        <authorList>
            <consortium name="Pathogen Informatics"/>
        </authorList>
    </citation>
    <scope>NUCLEOTIDE SEQUENCE [LARGE SCALE GENOMIC DNA]</scope>
    <source>
        <strain evidence="1 2">NCTC10172</strain>
    </source>
</reference>
<protein>
    <submittedName>
        <fullName evidence="1">Uncharacterized protein</fullName>
    </submittedName>
</protein>
<gene>
    <name evidence="1" type="ORF">NCTC10172_00462</name>
</gene>
<evidence type="ECO:0000313" key="2">
    <source>
        <dbReference type="Proteomes" id="UP000290909"/>
    </source>
</evidence>
<dbReference type="RefSeq" id="WP_035368051.1">
    <property type="nucleotide sequence ID" value="NZ_LR215050.1"/>
</dbReference>
<accession>A0A449BJ05</accession>
<dbReference type="AlphaFoldDB" id="A0A449BJ05"/>
<sequence length="85" mass="9838">MDNNQKVLIGQGKVSKVYLIEGAAYKCFPTSYPLSWILIKVGAKKVDHRLNQKVNIDDDMMFFEVYKIVQRTFFVLSFLTLSTKD</sequence>
<dbReference type="Proteomes" id="UP000290909">
    <property type="component" value="Chromosome"/>
</dbReference>
<dbReference type="STRING" id="1408416.GCA_000702765_00028"/>
<name>A0A449BJ05_9MOLU</name>
<evidence type="ECO:0000313" key="1">
    <source>
        <dbReference type="EMBL" id="VEU82451.1"/>
    </source>
</evidence>
<dbReference type="KEGG" id="ahk:NCTC10172_00462"/>
<dbReference type="EMBL" id="LR215050">
    <property type="protein sequence ID" value="VEU82451.1"/>
    <property type="molecule type" value="Genomic_DNA"/>
</dbReference>
<proteinExistence type="predicted"/>
<keyword evidence="2" id="KW-1185">Reference proteome</keyword>
<organism evidence="1 2">
    <name type="scientific">Acholeplasma hippikon</name>
    <dbReference type="NCBI Taxonomy" id="264636"/>
    <lineage>
        <taxon>Bacteria</taxon>
        <taxon>Bacillati</taxon>
        <taxon>Mycoplasmatota</taxon>
        <taxon>Mollicutes</taxon>
        <taxon>Acholeplasmatales</taxon>
        <taxon>Acholeplasmataceae</taxon>
        <taxon>Acholeplasma</taxon>
    </lineage>
</organism>